<sequence>MYLLNQRSRQNLRGVHPSLVKLMKTAILSSPFPFIITEGLRSMERQKQLFQEGKTKTLDSYHLKGRAVDIAVIVEKHITWNYSFYEKVAKHILKIAHRKHLKITWGGTWNTLVDACHFQLEE</sequence>
<dbReference type="Gene3D" id="3.30.1380.10">
    <property type="match status" value="1"/>
</dbReference>
<comment type="caution">
    <text evidence="2">The sequence shown here is derived from an EMBL/GenBank/DDBJ whole genome shotgun (WGS) entry which is preliminary data.</text>
</comment>
<evidence type="ECO:0000259" key="1">
    <source>
        <dbReference type="Pfam" id="PF13539"/>
    </source>
</evidence>
<feature type="domain" description="Peptidase M15C" evidence="1">
    <location>
        <begin position="55"/>
        <end position="120"/>
    </location>
</feature>
<organism evidence="2 3">
    <name type="scientific">Fusobacterium necrophorum subsp. funduliforme B35</name>
    <dbReference type="NCBI Taxonomy" id="1226633"/>
    <lineage>
        <taxon>Bacteria</taxon>
        <taxon>Fusobacteriati</taxon>
        <taxon>Fusobacteriota</taxon>
        <taxon>Fusobacteriia</taxon>
        <taxon>Fusobacteriales</taxon>
        <taxon>Fusobacteriaceae</taxon>
        <taxon>Fusobacterium</taxon>
    </lineage>
</organism>
<reference evidence="2 3" key="1">
    <citation type="submission" date="2013-08" db="EMBL/GenBank/DDBJ databases">
        <title>An opportunistic ruminal bacterium that causes liver abscesses in cattle.</title>
        <authorList>
            <person name="Benahmed F.H."/>
            <person name="Rasmussen M."/>
            <person name="Harbottle H."/>
            <person name="Soppet D."/>
            <person name="Nagaraja T.G."/>
            <person name="Davidson M."/>
        </authorList>
    </citation>
    <scope>NUCLEOTIDE SEQUENCE [LARGE SCALE GENOMIC DNA]</scope>
    <source>
        <strain evidence="2 3">B35</strain>
    </source>
</reference>
<protein>
    <submittedName>
        <fullName evidence="2">Peptidase M15</fullName>
    </submittedName>
</protein>
<dbReference type="InterPro" id="IPR009045">
    <property type="entry name" value="Zn_M74/Hedgehog-like"/>
</dbReference>
<evidence type="ECO:0000313" key="3">
    <source>
        <dbReference type="Proteomes" id="UP000031184"/>
    </source>
</evidence>
<name>A0A017H6T0_9FUSO</name>
<dbReference type="InterPro" id="IPR039561">
    <property type="entry name" value="Peptidase_M15C"/>
</dbReference>
<gene>
    <name evidence="2" type="ORF">C095_09970</name>
</gene>
<dbReference type="OrthoDB" id="9799970at2"/>
<dbReference type="Proteomes" id="UP000031184">
    <property type="component" value="Unassembled WGS sequence"/>
</dbReference>
<proteinExistence type="predicted"/>
<dbReference type="PATRIC" id="fig|1226633.4.peg.2020"/>
<dbReference type="EMBL" id="AUZI01000023">
    <property type="protein sequence ID" value="KID48409.1"/>
    <property type="molecule type" value="Genomic_DNA"/>
</dbReference>
<dbReference type="AlphaFoldDB" id="A0A017H6T0"/>
<dbReference type="RefSeq" id="WP_039122356.1">
    <property type="nucleotide sequence ID" value="NZ_AOJP01000002.1"/>
</dbReference>
<dbReference type="Pfam" id="PF13539">
    <property type="entry name" value="Peptidase_M15_4"/>
    <property type="match status" value="1"/>
</dbReference>
<accession>A0A017H6T0</accession>
<dbReference type="CDD" id="cd14845">
    <property type="entry name" value="L-Ala-D-Glu_peptidase_like"/>
    <property type="match status" value="1"/>
</dbReference>
<dbReference type="SUPFAM" id="SSF55166">
    <property type="entry name" value="Hedgehog/DD-peptidase"/>
    <property type="match status" value="1"/>
</dbReference>
<evidence type="ECO:0000313" key="2">
    <source>
        <dbReference type="EMBL" id="KID48409.1"/>
    </source>
</evidence>
<dbReference type="GO" id="GO:0008233">
    <property type="term" value="F:peptidase activity"/>
    <property type="evidence" value="ECO:0007669"/>
    <property type="project" value="InterPro"/>
</dbReference>